<evidence type="ECO:0000313" key="1">
    <source>
        <dbReference type="EMBL" id="SEO80021.1"/>
    </source>
</evidence>
<dbReference type="AlphaFoldDB" id="A0A1H8SN12"/>
<dbReference type="InterPro" id="IPR036890">
    <property type="entry name" value="HATPase_C_sf"/>
</dbReference>
<organism evidence="1 2">
    <name type="scientific">Aquisalimonas asiatica</name>
    <dbReference type="NCBI Taxonomy" id="406100"/>
    <lineage>
        <taxon>Bacteria</taxon>
        <taxon>Pseudomonadati</taxon>
        <taxon>Pseudomonadota</taxon>
        <taxon>Gammaproteobacteria</taxon>
        <taxon>Chromatiales</taxon>
        <taxon>Ectothiorhodospiraceae</taxon>
        <taxon>Aquisalimonas</taxon>
    </lineage>
</organism>
<dbReference type="OrthoDB" id="7062215at2"/>
<dbReference type="Gene3D" id="3.30.565.10">
    <property type="entry name" value="Histidine kinase-like ATPase, C-terminal domain"/>
    <property type="match status" value="1"/>
</dbReference>
<dbReference type="STRING" id="406100.SAMN04488052_10383"/>
<protein>
    <recommendedName>
        <fullName evidence="3">Histidine kinase-like ATPase domain-containing protein</fullName>
    </recommendedName>
</protein>
<reference evidence="1 2" key="1">
    <citation type="submission" date="2016-10" db="EMBL/GenBank/DDBJ databases">
        <authorList>
            <person name="de Groot N.N."/>
        </authorList>
    </citation>
    <scope>NUCLEOTIDE SEQUENCE [LARGE SCALE GENOMIC DNA]</scope>
    <source>
        <strain evidence="1 2">CGMCC 1.6291</strain>
    </source>
</reference>
<proteinExistence type="predicted"/>
<name>A0A1H8SN12_9GAMM</name>
<dbReference type="Proteomes" id="UP000199657">
    <property type="component" value="Unassembled WGS sequence"/>
</dbReference>
<evidence type="ECO:0008006" key="3">
    <source>
        <dbReference type="Google" id="ProtNLM"/>
    </source>
</evidence>
<sequence>MPHELNLTLRPEWEEVEQLNQQAMDFLHGTGMSSTEVDTYTMVICELAENSIKYGDSSEPIHLHVRVRAKDVSVQVKNKVRDEAQGHLRELDQTLQWIRGVQDPYQAYLERIRELSREPIANARSCLGLIRVMYEGRSDVDFVLDDNTLNVSAQSRAR</sequence>
<keyword evidence="2" id="KW-1185">Reference proteome</keyword>
<accession>A0A1H8SN12</accession>
<dbReference type="RefSeq" id="WP_091642177.1">
    <property type="nucleotide sequence ID" value="NZ_FOEG01000003.1"/>
</dbReference>
<evidence type="ECO:0000313" key="2">
    <source>
        <dbReference type="Proteomes" id="UP000199657"/>
    </source>
</evidence>
<dbReference type="EMBL" id="FOEG01000003">
    <property type="protein sequence ID" value="SEO80021.1"/>
    <property type="molecule type" value="Genomic_DNA"/>
</dbReference>
<gene>
    <name evidence="1" type="ORF">SAMN04488052_10383</name>
</gene>